<organism evidence="1 2">
    <name type="scientific">Roseiconus nitratireducens</name>
    <dbReference type="NCBI Taxonomy" id="2605748"/>
    <lineage>
        <taxon>Bacteria</taxon>
        <taxon>Pseudomonadati</taxon>
        <taxon>Planctomycetota</taxon>
        <taxon>Planctomycetia</taxon>
        <taxon>Pirellulales</taxon>
        <taxon>Pirellulaceae</taxon>
        <taxon>Roseiconus</taxon>
    </lineage>
</organism>
<evidence type="ECO:0000313" key="1">
    <source>
        <dbReference type="EMBL" id="KAA5544368.1"/>
    </source>
</evidence>
<proteinExistence type="predicted"/>
<dbReference type="AlphaFoldDB" id="A0A5M6D9W3"/>
<protein>
    <submittedName>
        <fullName evidence="1">Glycosyltransferase</fullName>
    </submittedName>
</protein>
<dbReference type="GO" id="GO:0016740">
    <property type="term" value="F:transferase activity"/>
    <property type="evidence" value="ECO:0007669"/>
    <property type="project" value="UniProtKB-KW"/>
</dbReference>
<dbReference type="Gene3D" id="3.90.550.10">
    <property type="entry name" value="Spore Coat Polysaccharide Biosynthesis Protein SpsA, Chain A"/>
    <property type="match status" value="1"/>
</dbReference>
<sequence length="263" mass="28685">MNDIPPRQTSLGILAKHWTPGQVKTRLGHTIGMHAAAEIHRLFCKHLARRLADAAERTSFVVAPADKRNVFTTELPATWQVELQSEGDLGRRMGSWFAGGPMIGGPVIGGPLRPSGERNDDAPVSEPIDRVLVGADCPMLAAEDVRGALRALRTHDVVLGPADDGGYYLIGLRGPWQDAYRGLFEGIAWSTATVFEVTLRRAAQAGLKVALLEPMSDVDTLEDLQRLRRRLAQPGFDAQDQTPKDETLLSDIDHALRLAKTSS</sequence>
<comment type="caution">
    <text evidence="1">The sequence shown here is derived from an EMBL/GenBank/DDBJ whole genome shotgun (WGS) entry which is preliminary data.</text>
</comment>
<name>A0A5M6D9W3_9BACT</name>
<dbReference type="Pfam" id="PF09837">
    <property type="entry name" value="DUF2064"/>
    <property type="match status" value="1"/>
</dbReference>
<dbReference type="InterPro" id="IPR018641">
    <property type="entry name" value="Trfase_1_rSAM/seldom-assoc"/>
</dbReference>
<accession>A0A5M6D9W3</accession>
<evidence type="ECO:0000313" key="2">
    <source>
        <dbReference type="Proteomes" id="UP000324479"/>
    </source>
</evidence>
<keyword evidence="2" id="KW-1185">Reference proteome</keyword>
<dbReference type="InterPro" id="IPR029044">
    <property type="entry name" value="Nucleotide-diphossugar_trans"/>
</dbReference>
<dbReference type="PANTHER" id="PTHR36529:SF1">
    <property type="entry name" value="GLYCOSYLTRANSFERASE"/>
    <property type="match status" value="1"/>
</dbReference>
<dbReference type="RefSeq" id="WP_150075976.1">
    <property type="nucleotide sequence ID" value="NZ_VWOX01000004.1"/>
</dbReference>
<keyword evidence="1" id="KW-0808">Transferase</keyword>
<reference evidence="1 2" key="1">
    <citation type="submission" date="2019-08" db="EMBL/GenBank/DDBJ databases">
        <authorList>
            <person name="Dhanesh K."/>
            <person name="Kumar G."/>
            <person name="Sasikala C."/>
            <person name="Venkata Ramana C."/>
        </authorList>
    </citation>
    <scope>NUCLEOTIDE SEQUENCE [LARGE SCALE GENOMIC DNA]</scope>
    <source>
        <strain evidence="1 2">JC645</strain>
    </source>
</reference>
<dbReference type="SUPFAM" id="SSF53448">
    <property type="entry name" value="Nucleotide-diphospho-sugar transferases"/>
    <property type="match status" value="1"/>
</dbReference>
<gene>
    <name evidence="1" type="ORF">FYK55_08450</name>
</gene>
<dbReference type="EMBL" id="VWOX01000004">
    <property type="protein sequence ID" value="KAA5544368.1"/>
    <property type="molecule type" value="Genomic_DNA"/>
</dbReference>
<dbReference type="PANTHER" id="PTHR36529">
    <property type="entry name" value="SLL1095 PROTEIN"/>
    <property type="match status" value="1"/>
</dbReference>
<dbReference type="Proteomes" id="UP000324479">
    <property type="component" value="Unassembled WGS sequence"/>
</dbReference>